<reference evidence="1 2" key="1">
    <citation type="submission" date="2018-11" db="EMBL/GenBank/DDBJ databases">
        <title>Complete genome sequence of Paenibacillus baekrokdamisoli strain KCTC 33723.</title>
        <authorList>
            <person name="Kang S.W."/>
            <person name="Lee K.C."/>
            <person name="Kim K.K."/>
            <person name="Kim J.S."/>
            <person name="Kim D.S."/>
            <person name="Ko S.H."/>
            <person name="Yang S.H."/>
            <person name="Lee J.S."/>
        </authorList>
    </citation>
    <scope>NUCLEOTIDE SEQUENCE [LARGE SCALE GENOMIC DNA]</scope>
    <source>
        <strain evidence="1 2">KCTC 33723</strain>
    </source>
</reference>
<name>A0A3G9ILT8_9BACL</name>
<evidence type="ECO:0000313" key="1">
    <source>
        <dbReference type="EMBL" id="BBH19296.1"/>
    </source>
</evidence>
<keyword evidence="2" id="KW-1185">Reference proteome</keyword>
<dbReference type="RefSeq" id="WP_164522653.1">
    <property type="nucleotide sequence ID" value="NZ_AP019308.1"/>
</dbReference>
<sequence length="58" mass="6528">MHQSRKEQGIERSSRKLLNPDRREAQLFAQLEEDIEAASEFTGGESSPRRAPLGGRGF</sequence>
<evidence type="ECO:0000313" key="2">
    <source>
        <dbReference type="Proteomes" id="UP000275368"/>
    </source>
</evidence>
<proteinExistence type="predicted"/>
<protein>
    <submittedName>
        <fullName evidence="1">Uncharacterized protein</fullName>
    </submittedName>
</protein>
<dbReference type="AlphaFoldDB" id="A0A3G9ILT8"/>
<organism evidence="1 2">
    <name type="scientific">Paenibacillus baekrokdamisoli</name>
    <dbReference type="NCBI Taxonomy" id="1712516"/>
    <lineage>
        <taxon>Bacteria</taxon>
        <taxon>Bacillati</taxon>
        <taxon>Bacillota</taxon>
        <taxon>Bacilli</taxon>
        <taxon>Bacillales</taxon>
        <taxon>Paenibacillaceae</taxon>
        <taxon>Paenibacillus</taxon>
    </lineage>
</organism>
<accession>A0A3G9ILT8</accession>
<dbReference type="Proteomes" id="UP000275368">
    <property type="component" value="Chromosome"/>
</dbReference>
<gene>
    <name evidence="1" type="ORF">Back11_06410</name>
</gene>
<dbReference type="EMBL" id="AP019308">
    <property type="protein sequence ID" value="BBH19296.1"/>
    <property type="molecule type" value="Genomic_DNA"/>
</dbReference>
<dbReference type="KEGG" id="pbk:Back11_06410"/>